<feature type="transmembrane region" description="Helical" evidence="6">
    <location>
        <begin position="45"/>
        <end position="62"/>
    </location>
</feature>
<evidence type="ECO:0000259" key="7">
    <source>
        <dbReference type="SMART" id="SM00849"/>
    </source>
</evidence>
<organism evidence="8 9">
    <name type="scientific">Sphaerotilus mobilis</name>
    <dbReference type="NCBI Taxonomy" id="47994"/>
    <lineage>
        <taxon>Bacteria</taxon>
        <taxon>Pseudomonadati</taxon>
        <taxon>Pseudomonadota</taxon>
        <taxon>Betaproteobacteria</taxon>
        <taxon>Burkholderiales</taxon>
        <taxon>Sphaerotilaceae</taxon>
        <taxon>Sphaerotilus</taxon>
    </lineage>
</organism>
<evidence type="ECO:0000256" key="2">
    <source>
        <dbReference type="ARBA" id="ARBA00022475"/>
    </source>
</evidence>
<protein>
    <submittedName>
        <fullName evidence="8">Competence protein ComEC</fullName>
    </submittedName>
</protein>
<dbReference type="InterPro" id="IPR035681">
    <property type="entry name" value="ComA-like_MBL"/>
</dbReference>
<feature type="domain" description="Metallo-beta-lactamase" evidence="7">
    <location>
        <begin position="587"/>
        <end position="827"/>
    </location>
</feature>
<evidence type="ECO:0000256" key="5">
    <source>
        <dbReference type="ARBA" id="ARBA00023136"/>
    </source>
</evidence>
<keyword evidence="3 6" id="KW-0812">Transmembrane</keyword>
<feature type="transmembrane region" description="Helical" evidence="6">
    <location>
        <begin position="280"/>
        <end position="301"/>
    </location>
</feature>
<name>A0A4Q7LUT8_9BURK</name>
<dbReference type="RefSeq" id="WP_242615362.1">
    <property type="nucleotide sequence ID" value="NZ_SGWV01000007.1"/>
</dbReference>
<evidence type="ECO:0000256" key="6">
    <source>
        <dbReference type="SAM" id="Phobius"/>
    </source>
</evidence>
<reference evidence="8 9" key="1">
    <citation type="submission" date="2019-02" db="EMBL/GenBank/DDBJ databases">
        <title>Genomic Encyclopedia of Type Strains, Phase IV (KMG-IV): sequencing the most valuable type-strain genomes for metagenomic binning, comparative biology and taxonomic classification.</title>
        <authorList>
            <person name="Goeker M."/>
        </authorList>
    </citation>
    <scope>NUCLEOTIDE SEQUENCE [LARGE SCALE GENOMIC DNA]</scope>
    <source>
        <strain evidence="8 9">DSM 10617</strain>
    </source>
</reference>
<evidence type="ECO:0000313" key="8">
    <source>
        <dbReference type="EMBL" id="RZS58007.1"/>
    </source>
</evidence>
<evidence type="ECO:0000313" key="9">
    <source>
        <dbReference type="Proteomes" id="UP000293433"/>
    </source>
</evidence>
<dbReference type="SMART" id="SM00849">
    <property type="entry name" value="Lactamase_B"/>
    <property type="match status" value="1"/>
</dbReference>
<dbReference type="NCBIfam" id="TIGR00360">
    <property type="entry name" value="ComEC_N-term"/>
    <property type="match status" value="1"/>
</dbReference>
<evidence type="ECO:0000256" key="1">
    <source>
        <dbReference type="ARBA" id="ARBA00004651"/>
    </source>
</evidence>
<dbReference type="AlphaFoldDB" id="A0A4Q7LUT8"/>
<dbReference type="PANTHER" id="PTHR30619">
    <property type="entry name" value="DNA INTERNALIZATION/COMPETENCE PROTEIN COMEC/REC2"/>
    <property type="match status" value="1"/>
</dbReference>
<comment type="subcellular location">
    <subcellularLocation>
        <location evidence="1">Cell membrane</location>
        <topology evidence="1">Multi-pass membrane protein</topology>
    </subcellularLocation>
</comment>
<dbReference type="InterPro" id="IPR025405">
    <property type="entry name" value="DUF4131"/>
</dbReference>
<dbReference type="GO" id="GO:0005886">
    <property type="term" value="C:plasma membrane"/>
    <property type="evidence" value="ECO:0007669"/>
    <property type="project" value="UniProtKB-SubCell"/>
</dbReference>
<feature type="transmembrane region" description="Helical" evidence="6">
    <location>
        <begin position="364"/>
        <end position="383"/>
    </location>
</feature>
<proteinExistence type="predicted"/>
<dbReference type="Gene3D" id="3.60.15.10">
    <property type="entry name" value="Ribonuclease Z/Hydroxyacylglutathione hydrolase-like"/>
    <property type="match status" value="1"/>
</dbReference>
<evidence type="ECO:0000256" key="4">
    <source>
        <dbReference type="ARBA" id="ARBA00022989"/>
    </source>
</evidence>
<gene>
    <name evidence="8" type="ORF">EV685_0284</name>
</gene>
<dbReference type="Proteomes" id="UP000293433">
    <property type="component" value="Unassembled WGS sequence"/>
</dbReference>
<dbReference type="EMBL" id="SGWV01000007">
    <property type="protein sequence ID" value="RZS58007.1"/>
    <property type="molecule type" value="Genomic_DNA"/>
</dbReference>
<dbReference type="InterPro" id="IPR052159">
    <property type="entry name" value="Competence_DNA_uptake"/>
</dbReference>
<dbReference type="PANTHER" id="PTHR30619:SF1">
    <property type="entry name" value="RECOMBINATION PROTEIN 2"/>
    <property type="match status" value="1"/>
</dbReference>
<accession>A0A4Q7LUT8</accession>
<dbReference type="CDD" id="cd07731">
    <property type="entry name" value="ComA-like_MBL-fold"/>
    <property type="match status" value="1"/>
</dbReference>
<keyword evidence="2" id="KW-1003">Cell membrane</keyword>
<keyword evidence="4 6" id="KW-1133">Transmembrane helix</keyword>
<dbReference type="Pfam" id="PF13567">
    <property type="entry name" value="DUF4131"/>
    <property type="match status" value="1"/>
</dbReference>
<dbReference type="InterPro" id="IPR036866">
    <property type="entry name" value="RibonucZ/Hydroxyglut_hydro"/>
</dbReference>
<dbReference type="InterPro" id="IPR004477">
    <property type="entry name" value="ComEC_N"/>
</dbReference>
<dbReference type="SUPFAM" id="SSF56281">
    <property type="entry name" value="Metallo-hydrolase/oxidoreductase"/>
    <property type="match status" value="1"/>
</dbReference>
<evidence type="ECO:0000256" key="3">
    <source>
        <dbReference type="ARBA" id="ARBA00022692"/>
    </source>
</evidence>
<keyword evidence="5 6" id="KW-0472">Membrane</keyword>
<dbReference type="Pfam" id="PF03772">
    <property type="entry name" value="Competence"/>
    <property type="match status" value="1"/>
</dbReference>
<sequence length="909" mass="97326">MSEPSTTRPVATPPRHGLPLHLLAGLAGLGWQLQQARLLDGPERAGLLAAALFGLLLAVGLSRRGWRGSATGAGLISAALAGWLACDLRAGWRLDDRLDPALDGAVVQLTGVVRGLPVQRPDGARAVVEIESATLAGRTLRPGVELPRRLWLAWHAPLDGTASAGSSLQSGQRWRWPVRLLLPRARLNPHLPDGELWLFEQGLRATASVREAGGPPQRLADDGSAFDPLGPIDRWRDRVRRDIRREVGDRRQAGLLAGLVIGDQTSVVARDWASVRATGTAHLLAVSGLHLTMWALIARAVADRLWRRSRRAMRALPAPRAARWIGLLAALAYALACGWGVPAQRTVLMLATWTLLRDRARRWPALRVLATCAAVVLAADPWAALQPGFWLSFVAVALLMAGGDSRFEGDVEARAKARASDVLEGGQQEASLSHRIGRSALRWLRASSRSQWIASVGLAPWTLIFFNQLAPVGLLANALAIPVVTVLLTPLALAGLLWPACWSIAGPLAAAGVDGLGLLAEMFGDWRPGAAPPALQLLGAVGAAAVVAPWPWALRLAGAWMVLAMLSPPLARPAEGQVELIALDVGQGQAVLVRTARHVLLYDSGPAGLRAGRDDAGAALSAGFASPADSAWQAATAPPAPLDAEPGERLLLPLLDALGHQRLDLLMLSHRDSDHVGGASALLRAGRVHGLMTSLEAGHRLRRLAPHQPCTAGLRWRWDGVDFELLHPTPADLDLRESGRLPSNAVSCVLRVAAADARPDGHGVLLLTGDIERRQELAITERASASPAAVPLRAELMLVPHHGSRTSSTDAWLAAVQPRLALVQAGHLNRYGHPSAEVMARYRAHGIGVIRTDRCGAWHWRSASDRLPAPEGCERWRRYRYWHVPLDVVAMAGDGLEFANDLPSNRATP</sequence>
<keyword evidence="9" id="KW-1185">Reference proteome</keyword>
<comment type="caution">
    <text evidence="8">The sequence shown here is derived from an EMBL/GenBank/DDBJ whole genome shotgun (WGS) entry which is preliminary data.</text>
</comment>
<feature type="transmembrane region" description="Helical" evidence="6">
    <location>
        <begin position="321"/>
        <end position="343"/>
    </location>
</feature>
<dbReference type="InterPro" id="IPR001279">
    <property type="entry name" value="Metallo-B-lactamas"/>
</dbReference>